<organism evidence="2 3">
    <name type="scientific">Aureibaculum algae</name>
    <dbReference type="NCBI Taxonomy" id="2584122"/>
    <lineage>
        <taxon>Bacteria</taxon>
        <taxon>Pseudomonadati</taxon>
        <taxon>Bacteroidota</taxon>
        <taxon>Flavobacteriia</taxon>
        <taxon>Flavobacteriales</taxon>
        <taxon>Flavobacteriaceae</taxon>
        <taxon>Aureibaculum</taxon>
    </lineage>
</organism>
<keyword evidence="1" id="KW-0812">Transmembrane</keyword>
<dbReference type="AlphaFoldDB" id="A0A5B7TLQ8"/>
<feature type="transmembrane region" description="Helical" evidence="1">
    <location>
        <begin position="97"/>
        <end position="114"/>
    </location>
</feature>
<keyword evidence="1" id="KW-1133">Transmembrane helix</keyword>
<keyword evidence="1" id="KW-0472">Membrane</keyword>
<protein>
    <recommendedName>
        <fullName evidence="4">DUF4293 family protein</fullName>
    </recommendedName>
</protein>
<sequence>MKKVAAILALFIGLMSIFAGSKVLLGIDTKPYTILIWLVIYNIVLGVISVLTSLLIWRQKPSAKTMILYILLIHTLMLLFLYFIIDTVSSESIKAMIFRVSVWTLIFVLTTYPSKRKKLNANKPAPHEH</sequence>
<reference evidence="2 3" key="1">
    <citation type="submission" date="2019-05" db="EMBL/GenBank/DDBJ databases">
        <title>Algicella ahnfeltiae gen. nov., sp. nov., a novel marine bacterium of the family Flavobacteriaceae isolated from a red alga.</title>
        <authorList>
            <person name="Nedashkovskaya O.I."/>
            <person name="Kukhlevskiy A.D."/>
            <person name="Kim S.-G."/>
            <person name="Zhukova N.V."/>
            <person name="Mikhailov V.V."/>
        </authorList>
    </citation>
    <scope>NUCLEOTIDE SEQUENCE [LARGE SCALE GENOMIC DNA]</scope>
    <source>
        <strain evidence="2 3">10Alg115</strain>
    </source>
</reference>
<proteinExistence type="predicted"/>
<dbReference type="KEGG" id="fbe:FF125_01245"/>
<dbReference type="EMBL" id="CP040749">
    <property type="protein sequence ID" value="QCX37128.1"/>
    <property type="molecule type" value="Genomic_DNA"/>
</dbReference>
<feature type="transmembrane region" description="Helical" evidence="1">
    <location>
        <begin position="35"/>
        <end position="57"/>
    </location>
</feature>
<dbReference type="OrthoDB" id="1448294at2"/>
<gene>
    <name evidence="2" type="ORF">FF125_01245</name>
</gene>
<accession>A0A5B7TLQ8</accession>
<dbReference type="RefSeq" id="WP_138948079.1">
    <property type="nucleotide sequence ID" value="NZ_CP040749.1"/>
</dbReference>
<evidence type="ECO:0000256" key="1">
    <source>
        <dbReference type="SAM" id="Phobius"/>
    </source>
</evidence>
<evidence type="ECO:0000313" key="2">
    <source>
        <dbReference type="EMBL" id="QCX37128.1"/>
    </source>
</evidence>
<keyword evidence="3" id="KW-1185">Reference proteome</keyword>
<dbReference type="Proteomes" id="UP000306229">
    <property type="component" value="Chromosome"/>
</dbReference>
<name>A0A5B7TLQ8_9FLAO</name>
<feature type="transmembrane region" description="Helical" evidence="1">
    <location>
        <begin position="66"/>
        <end position="85"/>
    </location>
</feature>
<evidence type="ECO:0008006" key="4">
    <source>
        <dbReference type="Google" id="ProtNLM"/>
    </source>
</evidence>
<evidence type="ECO:0000313" key="3">
    <source>
        <dbReference type="Proteomes" id="UP000306229"/>
    </source>
</evidence>